<keyword evidence="2" id="KW-0378">Hydrolase</keyword>
<gene>
    <name evidence="5" type="ORF">UFOPK3267_01310</name>
</gene>
<dbReference type="CDD" id="cd03445">
    <property type="entry name" value="Thioesterase_II_repeat2"/>
    <property type="match status" value="1"/>
</dbReference>
<dbReference type="Pfam" id="PF20789">
    <property type="entry name" value="4HBT_3C"/>
    <property type="match status" value="1"/>
</dbReference>
<evidence type="ECO:0000256" key="2">
    <source>
        <dbReference type="ARBA" id="ARBA00022801"/>
    </source>
</evidence>
<protein>
    <submittedName>
        <fullName evidence="5">Unannotated protein</fullName>
    </submittedName>
</protein>
<dbReference type="CDD" id="cd03444">
    <property type="entry name" value="Thioesterase_II_repeat1"/>
    <property type="match status" value="1"/>
</dbReference>
<evidence type="ECO:0000256" key="1">
    <source>
        <dbReference type="ARBA" id="ARBA00006538"/>
    </source>
</evidence>
<dbReference type="InterPro" id="IPR029069">
    <property type="entry name" value="HotDog_dom_sf"/>
</dbReference>
<dbReference type="InterPro" id="IPR049449">
    <property type="entry name" value="TesB_ACOT8-like_N"/>
</dbReference>
<dbReference type="InterPro" id="IPR049450">
    <property type="entry name" value="ACOT8-like_C"/>
</dbReference>
<dbReference type="InterPro" id="IPR042171">
    <property type="entry name" value="Acyl-CoA_hotdog"/>
</dbReference>
<comment type="similarity">
    <text evidence="1">Belongs to the C/M/P thioester hydrolase family.</text>
</comment>
<feature type="domain" description="Acyl-CoA thioesterase-like C-terminal" evidence="4">
    <location>
        <begin position="128"/>
        <end position="259"/>
    </location>
</feature>
<dbReference type="Pfam" id="PF13622">
    <property type="entry name" value="4HBT_3"/>
    <property type="match status" value="1"/>
</dbReference>
<sequence>MSASTDLLDWLDLEQVDRDIFRGRPSSFRTEFWSLFGGLVAAQALMAAARTVPAGRFPHSLHGYFLRPRDSLRPVLYKVDRDRDGGSFSARRVAALQDGEVIWEMTCSFHVDLDGPDFTQPMALDVVPAELSVPIPTWHEICDIRHAVARVGDETGVMPFSQGWVRICVPVPDDRLVHACLHVYTSDLSTGFVALANDELPPAGPSIDHAMWFHHPVRADEWVYFDCSAVKVGGRRGLYTATAHDASGRLVSVLAQEMLLRPPKPAS</sequence>
<reference evidence="5" key="1">
    <citation type="submission" date="2020-05" db="EMBL/GenBank/DDBJ databases">
        <authorList>
            <person name="Chiriac C."/>
            <person name="Salcher M."/>
            <person name="Ghai R."/>
            <person name="Kavagutti S V."/>
        </authorList>
    </citation>
    <scope>NUCLEOTIDE SEQUENCE</scope>
</reference>
<dbReference type="InterPro" id="IPR003703">
    <property type="entry name" value="Acyl_CoA_thio"/>
</dbReference>
<dbReference type="PANTHER" id="PTHR11066:SF34">
    <property type="entry name" value="ACYL-COENZYME A THIOESTERASE 8"/>
    <property type="match status" value="1"/>
</dbReference>
<proteinExistence type="inferred from homology"/>
<dbReference type="PANTHER" id="PTHR11066">
    <property type="entry name" value="ACYL-COA THIOESTERASE"/>
    <property type="match status" value="1"/>
</dbReference>
<dbReference type="GO" id="GO:0009062">
    <property type="term" value="P:fatty acid catabolic process"/>
    <property type="evidence" value="ECO:0007669"/>
    <property type="project" value="TreeGrafter"/>
</dbReference>
<name>A0A6J7C3D8_9ZZZZ</name>
<evidence type="ECO:0000259" key="3">
    <source>
        <dbReference type="Pfam" id="PF13622"/>
    </source>
</evidence>
<organism evidence="5">
    <name type="scientific">freshwater metagenome</name>
    <dbReference type="NCBI Taxonomy" id="449393"/>
    <lineage>
        <taxon>unclassified sequences</taxon>
        <taxon>metagenomes</taxon>
        <taxon>ecological metagenomes</taxon>
    </lineage>
</organism>
<dbReference type="EMBL" id="CAFBIY010000064">
    <property type="protein sequence ID" value="CAB4850799.1"/>
    <property type="molecule type" value="Genomic_DNA"/>
</dbReference>
<dbReference type="GO" id="GO:0006637">
    <property type="term" value="P:acyl-CoA metabolic process"/>
    <property type="evidence" value="ECO:0007669"/>
    <property type="project" value="InterPro"/>
</dbReference>
<dbReference type="SUPFAM" id="SSF54637">
    <property type="entry name" value="Thioesterase/thiol ester dehydrase-isomerase"/>
    <property type="match status" value="2"/>
</dbReference>
<accession>A0A6J7C3D8</accession>
<dbReference type="GO" id="GO:0005782">
    <property type="term" value="C:peroxisomal matrix"/>
    <property type="evidence" value="ECO:0007669"/>
    <property type="project" value="UniProtKB-SubCell"/>
</dbReference>
<dbReference type="Gene3D" id="2.40.160.210">
    <property type="entry name" value="Acyl-CoA thioesterase, double hotdog domain"/>
    <property type="match status" value="1"/>
</dbReference>
<feature type="domain" description="Acyl-CoA thioesterase-like N-terminal HotDog" evidence="3">
    <location>
        <begin position="34"/>
        <end position="110"/>
    </location>
</feature>
<dbReference type="GO" id="GO:0047617">
    <property type="term" value="F:fatty acyl-CoA hydrolase activity"/>
    <property type="evidence" value="ECO:0007669"/>
    <property type="project" value="InterPro"/>
</dbReference>
<dbReference type="AlphaFoldDB" id="A0A6J7C3D8"/>
<evidence type="ECO:0000313" key="5">
    <source>
        <dbReference type="EMBL" id="CAB4850799.1"/>
    </source>
</evidence>
<evidence type="ECO:0000259" key="4">
    <source>
        <dbReference type="Pfam" id="PF20789"/>
    </source>
</evidence>